<protein>
    <submittedName>
        <fullName evidence="1">11402_t:CDS:1</fullName>
    </submittedName>
</protein>
<reference evidence="1" key="1">
    <citation type="submission" date="2022-08" db="EMBL/GenBank/DDBJ databases">
        <authorList>
            <person name="Kallberg Y."/>
            <person name="Tangrot J."/>
            <person name="Rosling A."/>
        </authorList>
    </citation>
    <scope>NUCLEOTIDE SEQUENCE</scope>
    <source>
        <strain evidence="1">Wild A</strain>
    </source>
</reference>
<comment type="caution">
    <text evidence="1">The sequence shown here is derived from an EMBL/GenBank/DDBJ whole genome shotgun (WGS) entry which is preliminary data.</text>
</comment>
<dbReference type="AlphaFoldDB" id="A0A9W4T770"/>
<keyword evidence="2" id="KW-1185">Reference proteome</keyword>
<dbReference type="EMBL" id="CAMKVN010011854">
    <property type="protein sequence ID" value="CAI2195057.1"/>
    <property type="molecule type" value="Genomic_DNA"/>
</dbReference>
<evidence type="ECO:0000313" key="1">
    <source>
        <dbReference type="EMBL" id="CAI2195057.1"/>
    </source>
</evidence>
<feature type="non-terminal residue" evidence="1">
    <location>
        <position position="1"/>
    </location>
</feature>
<accession>A0A9W4T770</accession>
<gene>
    <name evidence="1" type="ORF">FWILDA_LOCUS16886</name>
</gene>
<feature type="non-terminal residue" evidence="1">
    <location>
        <position position="88"/>
    </location>
</feature>
<dbReference type="Proteomes" id="UP001153678">
    <property type="component" value="Unassembled WGS sequence"/>
</dbReference>
<name>A0A9W4T770_9GLOM</name>
<organism evidence="1 2">
    <name type="scientific">Funneliformis geosporum</name>
    <dbReference type="NCBI Taxonomy" id="1117311"/>
    <lineage>
        <taxon>Eukaryota</taxon>
        <taxon>Fungi</taxon>
        <taxon>Fungi incertae sedis</taxon>
        <taxon>Mucoromycota</taxon>
        <taxon>Glomeromycotina</taxon>
        <taxon>Glomeromycetes</taxon>
        <taxon>Glomerales</taxon>
        <taxon>Glomeraceae</taxon>
        <taxon>Funneliformis</taxon>
    </lineage>
</organism>
<proteinExistence type="predicted"/>
<evidence type="ECO:0000313" key="2">
    <source>
        <dbReference type="Proteomes" id="UP001153678"/>
    </source>
</evidence>
<sequence>GGLNNSNEALYNTFSNTFNFFNENFDDISLYNNLLNNDVNFLPDFELLPLNSNINDIQYFEPLNDVSDYDIPTFELLNDILYYQYNLT</sequence>